<dbReference type="FunFam" id="1.25.40.10:FF:000361">
    <property type="entry name" value="Pentatricopeptide repeat-containing protein chloroplastic"/>
    <property type="match status" value="1"/>
</dbReference>
<protein>
    <recommendedName>
        <fullName evidence="6">Pentatricopeptide repeat-containing protein</fullName>
    </recommendedName>
</protein>
<proteinExistence type="inferred from homology"/>
<organism evidence="4 5">
    <name type="scientific">Rubroshorea leprosula</name>
    <dbReference type="NCBI Taxonomy" id="152421"/>
    <lineage>
        <taxon>Eukaryota</taxon>
        <taxon>Viridiplantae</taxon>
        <taxon>Streptophyta</taxon>
        <taxon>Embryophyta</taxon>
        <taxon>Tracheophyta</taxon>
        <taxon>Spermatophyta</taxon>
        <taxon>Magnoliopsida</taxon>
        <taxon>eudicotyledons</taxon>
        <taxon>Gunneridae</taxon>
        <taxon>Pentapetalae</taxon>
        <taxon>rosids</taxon>
        <taxon>malvids</taxon>
        <taxon>Malvales</taxon>
        <taxon>Dipterocarpaceae</taxon>
        <taxon>Rubroshorea</taxon>
    </lineage>
</organism>
<feature type="repeat" description="PPR" evidence="3">
    <location>
        <begin position="618"/>
        <end position="652"/>
    </location>
</feature>
<evidence type="ECO:0000313" key="4">
    <source>
        <dbReference type="EMBL" id="GKV12109.1"/>
    </source>
</evidence>
<dbReference type="FunFam" id="1.25.40.10:FF:000196">
    <property type="entry name" value="Pentatricopeptide repeat-containing protein At4g14850"/>
    <property type="match status" value="1"/>
</dbReference>
<sequence length="844" mass="94524">MNLFRLLLYLKPIERSWNSVASSFSTLSPALLAVQNSFISFPKPQSKRREFANLLQQPTSEDSLLYYKNIHGQIVVSGFESDTFLANILLKCYSRCGNVGDARKLFDKMPEKNLVTWSSMVSMYGQHGYSEEALMVFLAFRRSSEESPNEYILASVMRACTQLGSDGAVQMHGFIIKNGFEQDAYVGTSLIDFYAKKGDLHEARLIFDSLDVKTAVTWTTMITGYVKSEKSEVSLQLFSEMRETDVTPDKYVLSSVLSACSTLEFIKGGRQIHGHVLRRGTELDVSVVNVLIDFYSKCGRVDISWKLFDRMVDRNVISWTTMIAGYMQNSFDREAVKLFATMTRLGWRADAFACTSVLTSCGSLEMLDVGRQVHAYTVKANLEYDNFVKNGLIDMYAKCDSLTDARRVFDTTTDHNVISYNAMIEGYSCQEKLSEAIDLFHNMRIRSFSPSLLTFVSLLGASAALCDIELSKQIHSLIIKFGVSLNLFAGSALIDVYSKCLCTEDARRIFEEMNERDIVVWNAMAFGYTQQLENEEALKLFSELQLSRQKPNEFTFSALLTAASNLASLQQGQQFHTQLIKCGLDSDPFVINAIIDMYAKCGSFVDSYKTFDSAVWRDVVCWNSIITTYAYHGEAKEALRMFDRMIEGGIKPNYITFVGVLSACTHAGLVEQGLQHFESMLAFGVEPGIEHYASVVSLLGLAGKLYEAKELIEKMPIEPAAVVWRSLLSACRIAGNVELGKYAADMAISLDPMDSGSYTLLSNIFASKGMWADVKKVREKMDLDGVLKEPGRSWIEVDNESHVFIAKDRTHPVANLIYSVLDNLILQIKGAGYVPETATLLINE</sequence>
<dbReference type="InterPro" id="IPR011990">
    <property type="entry name" value="TPR-like_helical_dom_sf"/>
</dbReference>
<feature type="repeat" description="PPR" evidence="3">
    <location>
        <begin position="653"/>
        <end position="687"/>
    </location>
</feature>
<gene>
    <name evidence="4" type="ORF">SLEP1_g23304</name>
</gene>
<evidence type="ECO:0000256" key="2">
    <source>
        <dbReference type="ARBA" id="ARBA00061659"/>
    </source>
</evidence>
<dbReference type="InterPro" id="IPR002885">
    <property type="entry name" value="PPR_rpt"/>
</dbReference>
<accession>A0AAV5JC39</accession>
<feature type="repeat" description="PPR" evidence="3">
    <location>
        <begin position="82"/>
        <end position="116"/>
    </location>
</feature>
<dbReference type="InterPro" id="IPR046960">
    <property type="entry name" value="PPR_At4g14850-like_plant"/>
</dbReference>
<dbReference type="GO" id="GO:0003729">
    <property type="term" value="F:mRNA binding"/>
    <property type="evidence" value="ECO:0007669"/>
    <property type="project" value="UniProtKB-ARBA"/>
</dbReference>
<evidence type="ECO:0000313" key="5">
    <source>
        <dbReference type="Proteomes" id="UP001054252"/>
    </source>
</evidence>
<dbReference type="AlphaFoldDB" id="A0AAV5JC39"/>
<dbReference type="Gene3D" id="1.25.40.10">
    <property type="entry name" value="Tetratricopeptide repeat domain"/>
    <property type="match status" value="6"/>
</dbReference>
<feature type="repeat" description="PPR" evidence="3">
    <location>
        <begin position="517"/>
        <end position="551"/>
    </location>
</feature>
<dbReference type="PROSITE" id="PS51375">
    <property type="entry name" value="PPR"/>
    <property type="match status" value="7"/>
</dbReference>
<dbReference type="Pfam" id="PF20431">
    <property type="entry name" value="E_motif"/>
    <property type="match status" value="1"/>
</dbReference>
<dbReference type="Pfam" id="PF13041">
    <property type="entry name" value="PPR_2"/>
    <property type="match status" value="4"/>
</dbReference>
<dbReference type="FunFam" id="1.25.40.10:FF:000353">
    <property type="entry name" value="Pentatricopeptide repeat-containing protein At4g39530"/>
    <property type="match status" value="1"/>
</dbReference>
<evidence type="ECO:0000256" key="1">
    <source>
        <dbReference type="ARBA" id="ARBA00022737"/>
    </source>
</evidence>
<dbReference type="Pfam" id="PF01535">
    <property type="entry name" value="PPR"/>
    <property type="match status" value="6"/>
</dbReference>
<dbReference type="FunFam" id="1.25.40.10:FF:000090">
    <property type="entry name" value="Pentatricopeptide repeat-containing protein, chloroplastic"/>
    <property type="match status" value="1"/>
</dbReference>
<comment type="caution">
    <text evidence="4">The sequence shown here is derived from an EMBL/GenBank/DDBJ whole genome shotgun (WGS) entry which is preliminary data.</text>
</comment>
<dbReference type="PANTHER" id="PTHR47926">
    <property type="entry name" value="PENTATRICOPEPTIDE REPEAT-CONTAINING PROTEIN"/>
    <property type="match status" value="1"/>
</dbReference>
<feature type="repeat" description="PPR" evidence="3">
    <location>
        <begin position="284"/>
        <end position="318"/>
    </location>
</feature>
<name>A0AAV5JC39_9ROSI</name>
<feature type="repeat" description="PPR" evidence="3">
    <location>
        <begin position="416"/>
        <end position="450"/>
    </location>
</feature>
<dbReference type="InterPro" id="IPR046848">
    <property type="entry name" value="E_motif"/>
</dbReference>
<dbReference type="PANTHER" id="PTHR47926:SF527">
    <property type="entry name" value="PENTATRICOPEPTIDE REPEAT-CONTAINING PROTEIN"/>
    <property type="match status" value="1"/>
</dbReference>
<comment type="similarity">
    <text evidence="2">Belongs to the PPR family. PCMP-E subfamily.</text>
</comment>
<feature type="repeat" description="PPR" evidence="3">
    <location>
        <begin position="214"/>
        <end position="248"/>
    </location>
</feature>
<dbReference type="GO" id="GO:0009451">
    <property type="term" value="P:RNA modification"/>
    <property type="evidence" value="ECO:0007669"/>
    <property type="project" value="InterPro"/>
</dbReference>
<dbReference type="SUPFAM" id="SSF48452">
    <property type="entry name" value="TPR-like"/>
    <property type="match status" value="1"/>
</dbReference>
<keyword evidence="5" id="KW-1185">Reference proteome</keyword>
<evidence type="ECO:0000256" key="3">
    <source>
        <dbReference type="PROSITE-ProRule" id="PRU00708"/>
    </source>
</evidence>
<dbReference type="FunFam" id="1.25.40.10:FF:000073">
    <property type="entry name" value="Pentatricopeptide repeat-containing protein chloroplastic"/>
    <property type="match status" value="1"/>
</dbReference>
<evidence type="ECO:0008006" key="6">
    <source>
        <dbReference type="Google" id="ProtNLM"/>
    </source>
</evidence>
<keyword evidence="1" id="KW-0677">Repeat</keyword>
<reference evidence="4 5" key="1">
    <citation type="journal article" date="2021" name="Commun. Biol.">
        <title>The genome of Shorea leprosula (Dipterocarpaceae) highlights the ecological relevance of drought in aseasonal tropical rainforests.</title>
        <authorList>
            <person name="Ng K.K.S."/>
            <person name="Kobayashi M.J."/>
            <person name="Fawcett J.A."/>
            <person name="Hatakeyama M."/>
            <person name="Paape T."/>
            <person name="Ng C.H."/>
            <person name="Ang C.C."/>
            <person name="Tnah L.H."/>
            <person name="Lee C.T."/>
            <person name="Nishiyama T."/>
            <person name="Sese J."/>
            <person name="O'Brien M.J."/>
            <person name="Copetti D."/>
            <person name="Mohd Noor M.I."/>
            <person name="Ong R.C."/>
            <person name="Putra M."/>
            <person name="Sireger I.Z."/>
            <person name="Indrioko S."/>
            <person name="Kosugi Y."/>
            <person name="Izuno A."/>
            <person name="Isagi Y."/>
            <person name="Lee S.L."/>
            <person name="Shimizu K.K."/>
        </authorList>
    </citation>
    <scope>NUCLEOTIDE SEQUENCE [LARGE SCALE GENOMIC DNA]</scope>
    <source>
        <strain evidence="4">214</strain>
    </source>
</reference>
<dbReference type="EMBL" id="BPVZ01000036">
    <property type="protein sequence ID" value="GKV12109.1"/>
    <property type="molecule type" value="Genomic_DNA"/>
</dbReference>
<dbReference type="Proteomes" id="UP001054252">
    <property type="component" value="Unassembled WGS sequence"/>
</dbReference>
<dbReference type="NCBIfam" id="TIGR00756">
    <property type="entry name" value="PPR"/>
    <property type="match status" value="5"/>
</dbReference>
<dbReference type="FunFam" id="1.25.40.10:FF:000958">
    <property type="entry name" value="Pentatricopeptide repeat-containing protein At4g39530"/>
    <property type="match status" value="1"/>
</dbReference>